<keyword evidence="3" id="KW-1185">Reference proteome</keyword>
<dbReference type="InterPro" id="IPR036388">
    <property type="entry name" value="WH-like_DNA-bd_sf"/>
</dbReference>
<name>A0A6I4UXY6_9SPHN</name>
<accession>A0A6I4UXY6</accession>
<organism evidence="2 3">
    <name type="scientific">Croceibacterium soli</name>
    <dbReference type="NCBI Taxonomy" id="1739690"/>
    <lineage>
        <taxon>Bacteria</taxon>
        <taxon>Pseudomonadati</taxon>
        <taxon>Pseudomonadota</taxon>
        <taxon>Alphaproteobacteria</taxon>
        <taxon>Sphingomonadales</taxon>
        <taxon>Erythrobacteraceae</taxon>
        <taxon>Croceibacterium</taxon>
    </lineage>
</organism>
<dbReference type="SUPFAM" id="SSF46785">
    <property type="entry name" value="Winged helix' DNA-binding domain"/>
    <property type="match status" value="1"/>
</dbReference>
<dbReference type="PANTHER" id="PTHR30432">
    <property type="entry name" value="TRANSCRIPTIONAL REGULATOR MODE"/>
    <property type="match status" value="1"/>
</dbReference>
<comment type="caution">
    <text evidence="2">The sequence shown here is derived from an EMBL/GenBank/DDBJ whole genome shotgun (WGS) entry which is preliminary data.</text>
</comment>
<dbReference type="OrthoDB" id="9800709at2"/>
<gene>
    <name evidence="2" type="ORF">GRI75_09350</name>
</gene>
<dbReference type="InterPro" id="IPR051815">
    <property type="entry name" value="Molybdate_resp_trans_reg"/>
</dbReference>
<dbReference type="GO" id="GO:0003700">
    <property type="term" value="F:DNA-binding transcription factor activity"/>
    <property type="evidence" value="ECO:0007669"/>
    <property type="project" value="InterPro"/>
</dbReference>
<dbReference type="PANTHER" id="PTHR30432:SF1">
    <property type="entry name" value="DNA-BINDING TRANSCRIPTIONAL DUAL REGULATOR MODE"/>
    <property type="match status" value="1"/>
</dbReference>
<feature type="domain" description="HTH lysR-type" evidence="1">
    <location>
        <begin position="46"/>
        <end position="101"/>
    </location>
</feature>
<dbReference type="AlphaFoldDB" id="A0A6I4UXY6"/>
<sequence length="150" mass="15519">MAQAISSGIQLVQRPSPRRSAIVTLKLKVQLYCGDEIAMGPGKAAMLEAIAETGSISAAARTLGMSYRRAWLLVDTMNRCFAAPLVETTAGAGARVTEAGRAALTDYRALAERVEAAAAGAAFERLQAAIRTQPVLNSSPGRGGGSRASG</sequence>
<dbReference type="InterPro" id="IPR036390">
    <property type="entry name" value="WH_DNA-bd_sf"/>
</dbReference>
<dbReference type="Proteomes" id="UP000469159">
    <property type="component" value="Unassembled WGS sequence"/>
</dbReference>
<evidence type="ECO:0000313" key="3">
    <source>
        <dbReference type="Proteomes" id="UP000469159"/>
    </source>
</evidence>
<proteinExistence type="predicted"/>
<dbReference type="InterPro" id="IPR000847">
    <property type="entry name" value="LysR_HTH_N"/>
</dbReference>
<dbReference type="Gene3D" id="1.10.10.10">
    <property type="entry name" value="Winged helix-like DNA-binding domain superfamily/Winged helix DNA-binding domain"/>
    <property type="match status" value="1"/>
</dbReference>
<evidence type="ECO:0000259" key="1">
    <source>
        <dbReference type="Pfam" id="PF00126"/>
    </source>
</evidence>
<evidence type="ECO:0000313" key="2">
    <source>
        <dbReference type="EMBL" id="MXP41845.1"/>
    </source>
</evidence>
<protein>
    <submittedName>
        <fullName evidence="2">LysR family transcriptional regulator</fullName>
    </submittedName>
</protein>
<dbReference type="EMBL" id="WTYK01000004">
    <property type="protein sequence ID" value="MXP41845.1"/>
    <property type="molecule type" value="Genomic_DNA"/>
</dbReference>
<reference evidence="2 3" key="1">
    <citation type="submission" date="2019-12" db="EMBL/GenBank/DDBJ databases">
        <title>Genomic-based taxomic classification of the family Erythrobacteraceae.</title>
        <authorList>
            <person name="Xu L."/>
        </authorList>
    </citation>
    <scope>NUCLEOTIDE SEQUENCE [LARGE SCALE GENOMIC DNA]</scope>
    <source>
        <strain evidence="2 3">MCCC 1K02066</strain>
    </source>
</reference>
<dbReference type="Pfam" id="PF00126">
    <property type="entry name" value="HTH_1"/>
    <property type="match status" value="1"/>
</dbReference>